<evidence type="ECO:0000313" key="1">
    <source>
        <dbReference type="EMBL" id="DAD83768.1"/>
    </source>
</evidence>
<reference evidence="1" key="1">
    <citation type="journal article" date="2021" name="Proc. Natl. Acad. Sci. U.S.A.">
        <title>A Catalog of Tens of Thousands of Viruses from Human Metagenomes Reveals Hidden Associations with Chronic Diseases.</title>
        <authorList>
            <person name="Tisza M.J."/>
            <person name="Buck C.B."/>
        </authorList>
    </citation>
    <scope>NUCLEOTIDE SEQUENCE</scope>
    <source>
        <strain evidence="1">CtI7W9</strain>
    </source>
</reference>
<sequence length="94" mass="10530">MYKCKSCGEVFAAPVETEDYQLYAEPFDACPKCRSEWITEYDPCPVCGKNERMDSLPVCRKCALAELDAMDREGKLFGGVGRGTLLLLLRRTIG</sequence>
<protein>
    <submittedName>
        <fullName evidence="1">Uncharacterized protein</fullName>
    </submittedName>
</protein>
<accession>A0A8S5MND9</accession>
<name>A0A8S5MND9_9CAUD</name>
<dbReference type="EMBL" id="BK014941">
    <property type="protein sequence ID" value="DAD83768.1"/>
    <property type="molecule type" value="Genomic_DNA"/>
</dbReference>
<proteinExistence type="predicted"/>
<organism evidence="1">
    <name type="scientific">Myoviridae sp. ctI7W9</name>
    <dbReference type="NCBI Taxonomy" id="2826636"/>
    <lineage>
        <taxon>Viruses</taxon>
        <taxon>Duplodnaviria</taxon>
        <taxon>Heunggongvirae</taxon>
        <taxon>Uroviricota</taxon>
        <taxon>Caudoviricetes</taxon>
    </lineage>
</organism>